<dbReference type="PANTHER" id="PTHR33116:SF86">
    <property type="entry name" value="REVERSE TRANSCRIPTASE DOMAIN-CONTAINING PROTEIN"/>
    <property type="match status" value="1"/>
</dbReference>
<feature type="non-terminal residue" evidence="3">
    <location>
        <position position="481"/>
    </location>
</feature>
<feature type="region of interest" description="Disordered" evidence="1">
    <location>
        <begin position="1"/>
        <end position="33"/>
    </location>
</feature>
<dbReference type="PROSITE" id="PS50878">
    <property type="entry name" value="RT_POL"/>
    <property type="match status" value="1"/>
</dbReference>
<proteinExistence type="predicted"/>
<feature type="domain" description="Reverse transcriptase" evidence="2">
    <location>
        <begin position="83"/>
        <end position="371"/>
    </location>
</feature>
<protein>
    <recommendedName>
        <fullName evidence="2">Reverse transcriptase domain-containing protein</fullName>
    </recommendedName>
</protein>
<feature type="compositionally biased region" description="Polar residues" evidence="1">
    <location>
        <begin position="23"/>
        <end position="33"/>
    </location>
</feature>
<gene>
    <name evidence="3" type="ORF">A2U01_0005547</name>
</gene>
<evidence type="ECO:0000256" key="1">
    <source>
        <dbReference type="SAM" id="MobiDB-lite"/>
    </source>
</evidence>
<dbReference type="CDD" id="cd01650">
    <property type="entry name" value="RT_nLTR_like"/>
    <property type="match status" value="1"/>
</dbReference>
<dbReference type="EMBL" id="LXQA010007255">
    <property type="protein sequence ID" value="MCH84712.1"/>
    <property type="molecule type" value="Genomic_DNA"/>
</dbReference>
<organism evidence="3 4">
    <name type="scientific">Trifolium medium</name>
    <dbReference type="NCBI Taxonomy" id="97028"/>
    <lineage>
        <taxon>Eukaryota</taxon>
        <taxon>Viridiplantae</taxon>
        <taxon>Streptophyta</taxon>
        <taxon>Embryophyta</taxon>
        <taxon>Tracheophyta</taxon>
        <taxon>Spermatophyta</taxon>
        <taxon>Magnoliopsida</taxon>
        <taxon>eudicotyledons</taxon>
        <taxon>Gunneridae</taxon>
        <taxon>Pentapetalae</taxon>
        <taxon>rosids</taxon>
        <taxon>fabids</taxon>
        <taxon>Fabales</taxon>
        <taxon>Fabaceae</taxon>
        <taxon>Papilionoideae</taxon>
        <taxon>50 kb inversion clade</taxon>
        <taxon>NPAAA clade</taxon>
        <taxon>Hologalegina</taxon>
        <taxon>IRL clade</taxon>
        <taxon>Trifolieae</taxon>
        <taxon>Trifolium</taxon>
    </lineage>
</organism>
<dbReference type="AlphaFoldDB" id="A0A392MB40"/>
<evidence type="ECO:0000259" key="2">
    <source>
        <dbReference type="PROSITE" id="PS50878"/>
    </source>
</evidence>
<name>A0A392MB40_9FABA</name>
<dbReference type="SUPFAM" id="SSF56672">
    <property type="entry name" value="DNA/RNA polymerases"/>
    <property type="match status" value="1"/>
</dbReference>
<dbReference type="Pfam" id="PF00078">
    <property type="entry name" value="RVT_1"/>
    <property type="match status" value="1"/>
</dbReference>
<feature type="compositionally biased region" description="Polar residues" evidence="1">
    <location>
        <begin position="1"/>
        <end position="16"/>
    </location>
</feature>
<evidence type="ECO:0000313" key="4">
    <source>
        <dbReference type="Proteomes" id="UP000265520"/>
    </source>
</evidence>
<reference evidence="3 4" key="1">
    <citation type="journal article" date="2018" name="Front. Plant Sci.">
        <title>Red Clover (Trifolium pratense) and Zigzag Clover (T. medium) - A Picture of Genomic Similarities and Differences.</title>
        <authorList>
            <person name="Dluhosova J."/>
            <person name="Istvanek J."/>
            <person name="Nedelnik J."/>
            <person name="Repkova J."/>
        </authorList>
    </citation>
    <scope>NUCLEOTIDE SEQUENCE [LARGE SCALE GENOMIC DNA]</scope>
    <source>
        <strain evidence="4">cv. 10/8</strain>
        <tissue evidence="3">Leaf</tissue>
    </source>
</reference>
<keyword evidence="4" id="KW-1185">Reference proteome</keyword>
<accession>A0A392MB40</accession>
<dbReference type="Proteomes" id="UP000265520">
    <property type="component" value="Unassembled WGS sequence"/>
</dbReference>
<comment type="caution">
    <text evidence="3">The sequence shown here is derived from an EMBL/GenBank/DDBJ whole genome shotgun (WGS) entry which is preliminary data.</text>
</comment>
<sequence length="481" mass="54268">MPNQQRTYPSQEQNYQPRHADTPESSNANNSYKPQQFSYYPEQIIEDGLKACQRSILGKIITDKPIHVILGSFEQDIAAMALDVLNNNGDPNQLNSTHICLIPKIKNPSSPSDFRPISLCNVTLKIITKTLANRIKCILPEIISPNQSAFVQGRLITYNTLIASDIFHYLSHTKRKNGYVGIKTDMAKVYDRVEWDFLEATLTTMGFPNSMVQTIMKCVTTVNFSILINGHPSQTFHPHRGIRQGNPLSPYLFILCADVLSGLISKAQNSHLIHGVKIAHGAPEISHLLFADDSLIFCRATTEEVSTIHEVIQTYQSASGQLIKDHFSKYLGMPTVVGRSKNQVFNFIQEKIWTKLKGWKEKNLSFAGRSTLIKVVAQAIPTYLMSIFLIPKGWQKICKPKHQGGMGFRNLRAFNEALLAKQGWRLITHPSSMVAQVLKAKYYPNAQFLQAQPKQNMSYSWRSILQASWVLKKGCFWTIGS</sequence>
<dbReference type="PANTHER" id="PTHR33116">
    <property type="entry name" value="REVERSE TRANSCRIPTASE ZINC-BINDING DOMAIN-CONTAINING PROTEIN-RELATED-RELATED"/>
    <property type="match status" value="1"/>
</dbReference>
<dbReference type="InterPro" id="IPR043502">
    <property type="entry name" value="DNA/RNA_pol_sf"/>
</dbReference>
<dbReference type="InterPro" id="IPR000477">
    <property type="entry name" value="RT_dom"/>
</dbReference>
<evidence type="ECO:0000313" key="3">
    <source>
        <dbReference type="EMBL" id="MCH84712.1"/>
    </source>
</evidence>